<comment type="caution">
    <text evidence="1">The sequence shown here is derived from an EMBL/GenBank/DDBJ whole genome shotgun (WGS) entry which is preliminary data.</text>
</comment>
<keyword evidence="2" id="KW-1185">Reference proteome</keyword>
<feature type="non-terminal residue" evidence="1">
    <location>
        <position position="1"/>
    </location>
</feature>
<name>A0ABS0A941_9FLAO</name>
<evidence type="ECO:0000313" key="1">
    <source>
        <dbReference type="EMBL" id="MBF4985107.1"/>
    </source>
</evidence>
<sequence length="86" mass="10569">RDDAIRIISYRRYYKNKLNASRHYSYNRQNDVISIQLVRNDELKGISKNKIDFKFKYDSHGNWVQQIKSVNGQPLFIWHRKIEYYN</sequence>
<dbReference type="EMBL" id="JADKYU010000652">
    <property type="protein sequence ID" value="MBF4985107.1"/>
    <property type="molecule type" value="Genomic_DNA"/>
</dbReference>
<proteinExistence type="predicted"/>
<evidence type="ECO:0008006" key="3">
    <source>
        <dbReference type="Google" id="ProtNLM"/>
    </source>
</evidence>
<reference evidence="1 2" key="1">
    <citation type="submission" date="2020-11" db="EMBL/GenBank/DDBJ databases">
        <title>P. mediterranea TC4 genome.</title>
        <authorList>
            <person name="Molmeret M."/>
        </authorList>
    </citation>
    <scope>NUCLEOTIDE SEQUENCE [LARGE SCALE GENOMIC DNA]</scope>
    <source>
        <strain evidence="1 2">TC4</strain>
    </source>
</reference>
<protein>
    <recommendedName>
        <fullName evidence="3">Sugar-binding protein</fullName>
    </recommendedName>
</protein>
<evidence type="ECO:0000313" key="2">
    <source>
        <dbReference type="Proteomes" id="UP001194729"/>
    </source>
</evidence>
<accession>A0ABS0A941</accession>
<gene>
    <name evidence="1" type="ORF">FNJ87_12440</name>
</gene>
<dbReference type="Proteomes" id="UP001194729">
    <property type="component" value="Unassembled WGS sequence"/>
</dbReference>
<organism evidence="1 2">
    <name type="scientific">Nonlabens mediterrranea</name>
    <dbReference type="NCBI Taxonomy" id="1419947"/>
    <lineage>
        <taxon>Bacteria</taxon>
        <taxon>Pseudomonadati</taxon>
        <taxon>Bacteroidota</taxon>
        <taxon>Flavobacteriia</taxon>
        <taxon>Flavobacteriales</taxon>
        <taxon>Flavobacteriaceae</taxon>
        <taxon>Nonlabens</taxon>
    </lineage>
</organism>